<feature type="binding site" evidence="13 17">
    <location>
        <position position="258"/>
    </location>
    <ligand>
        <name>substrate</name>
    </ligand>
</feature>
<comment type="caution">
    <text evidence="20">The sequence shown here is derived from an EMBL/GenBank/DDBJ whole genome shotgun (WGS) entry which is preliminary data.</text>
</comment>
<dbReference type="GO" id="GO:0051287">
    <property type="term" value="F:NAD binding"/>
    <property type="evidence" value="ECO:0007669"/>
    <property type="project" value="InterPro"/>
</dbReference>
<dbReference type="PRINTS" id="PR00083">
    <property type="entry name" value="HOLDHDRGNASE"/>
</dbReference>
<keyword evidence="21" id="KW-1185">Reference proteome</keyword>
<dbReference type="CDD" id="cd06572">
    <property type="entry name" value="Histidinol_dh"/>
    <property type="match status" value="1"/>
</dbReference>
<dbReference type="FunFam" id="1.20.5.1300:FF:000002">
    <property type="entry name" value="Histidinol dehydrogenase, chloroplastic"/>
    <property type="match status" value="1"/>
</dbReference>
<evidence type="ECO:0000256" key="13">
    <source>
        <dbReference type="HAMAP-Rule" id="MF_01024"/>
    </source>
</evidence>
<dbReference type="InterPro" id="IPR012131">
    <property type="entry name" value="Hstdl_DH"/>
</dbReference>
<evidence type="ECO:0000256" key="17">
    <source>
        <dbReference type="PIRSR" id="PIRSR000099-3"/>
    </source>
</evidence>
<feature type="binding site" evidence="13 17">
    <location>
        <position position="412"/>
    </location>
    <ligand>
        <name>substrate</name>
    </ligand>
</feature>
<feature type="binding site" evidence="13 18">
    <location>
        <position position="358"/>
    </location>
    <ligand>
        <name>Zn(2+)</name>
        <dbReference type="ChEBI" id="CHEBI:29105"/>
    </ligand>
</feature>
<evidence type="ECO:0000256" key="3">
    <source>
        <dbReference type="ARBA" id="ARBA00010178"/>
    </source>
</evidence>
<comment type="function">
    <text evidence="1 13 14">Catalyzes the sequential NAD-dependent oxidations of L-histidinol to L-histidinaldehyde and then to L-histidine.</text>
</comment>
<evidence type="ECO:0000256" key="11">
    <source>
        <dbReference type="ARBA" id="ARBA00023102"/>
    </source>
</evidence>
<comment type="pathway">
    <text evidence="2 13 14">Amino-acid biosynthesis; L-histidine biosynthesis; L-histidine from 5-phospho-alpha-D-ribose 1-diphosphate: step 9/9.</text>
</comment>
<dbReference type="UniPathway" id="UPA00031">
    <property type="reaction ID" value="UER00014"/>
</dbReference>
<sequence length="427" mass="46089">MRVVDYSELEIEDVREIARRQEEEVLDKIDPVSEILEDVKDNGDLAVLNYTSRFDNADLDQDGLLVGDEAIDNAYEMVSDQDIQVIRRASRNIREFHRYTKPSTLELSEFNGMELGVKATPLDGVGAYVPGGKAAYPSSALMTVIPAKVAGVEWISVCTPPNPDGEINPYTLVACDIAGADVIYRAGGVQAIGAMAFGTETVVPVDKIVGPGNAYVTAAKMLVRGTTEIDFPAGPSEVLVLADSSANPTHIASDILAQAEHGGDSLSLLATTSREFGEEVLNQVENLIDDRERIEIIKKSLEKSMVVVGEIDELINFSNDLGPEHLEIVVENPLNVLKKIKHAGAIFVGSYAPVAIGDYATGCNHVLPTGGQARVHSGLNTRDFMKTSTVQVVGREGLNKVGDIAKRMAEIEGLEAHAYSIETRLED</sequence>
<evidence type="ECO:0000256" key="16">
    <source>
        <dbReference type="PIRSR" id="PIRSR000099-2"/>
    </source>
</evidence>
<reference evidence="20 21" key="1">
    <citation type="submission" date="2016-12" db="EMBL/GenBank/DDBJ databases">
        <title>Discovery of methanogenic haloarchaea.</title>
        <authorList>
            <person name="Sorokin D.Y."/>
            <person name="Makarova K.S."/>
            <person name="Abbas B."/>
            <person name="Ferrer M."/>
            <person name="Golyshin P.N."/>
        </authorList>
    </citation>
    <scope>NUCLEOTIDE SEQUENCE [LARGE SCALE GENOMIC DNA]</scope>
    <source>
        <strain evidence="20">AMET1</strain>
    </source>
</reference>
<accession>A0A1Y3GAF4</accession>
<feature type="binding site" evidence="13 17">
    <location>
        <position position="358"/>
    </location>
    <ligand>
        <name>substrate</name>
    </ligand>
</feature>
<keyword evidence="8 13" id="KW-0862">Zinc</keyword>
<proteinExistence type="inferred from homology"/>
<dbReference type="Gene3D" id="1.20.5.1300">
    <property type="match status" value="1"/>
</dbReference>
<dbReference type="GO" id="GO:0005737">
    <property type="term" value="C:cytoplasm"/>
    <property type="evidence" value="ECO:0007669"/>
    <property type="project" value="TreeGrafter"/>
</dbReference>
<keyword evidence="7 13" id="KW-0479">Metal-binding</keyword>
<evidence type="ECO:0000256" key="7">
    <source>
        <dbReference type="ARBA" id="ARBA00022723"/>
    </source>
</evidence>
<dbReference type="InterPro" id="IPR016161">
    <property type="entry name" value="Ald_DH/histidinol_DH"/>
</dbReference>
<evidence type="ECO:0000256" key="8">
    <source>
        <dbReference type="ARBA" id="ARBA00022833"/>
    </source>
</evidence>
<feature type="binding site" evidence="13 16">
    <location>
        <position position="128"/>
    </location>
    <ligand>
        <name>NAD(+)</name>
        <dbReference type="ChEBI" id="CHEBI:57540"/>
    </ligand>
</feature>
<protein>
    <recommendedName>
        <fullName evidence="5 13">Histidinol dehydrogenase</fullName>
        <shortName evidence="13 14">HDH</shortName>
        <ecNumber evidence="4 13">1.1.1.23</ecNumber>
    </recommendedName>
</protein>
<evidence type="ECO:0000313" key="21">
    <source>
        <dbReference type="Proteomes" id="UP000195137"/>
    </source>
</evidence>
<evidence type="ECO:0000256" key="19">
    <source>
        <dbReference type="RuleBase" id="RU004175"/>
    </source>
</evidence>
<dbReference type="FunFam" id="3.40.50.1980:FF:000026">
    <property type="entry name" value="Histidinol dehydrogenase"/>
    <property type="match status" value="1"/>
</dbReference>
<dbReference type="AlphaFoldDB" id="A0A1Y3GAF4"/>
<keyword evidence="9 13" id="KW-0560">Oxidoreductase</keyword>
<evidence type="ECO:0000256" key="18">
    <source>
        <dbReference type="PIRSR" id="PIRSR000099-4"/>
    </source>
</evidence>
<keyword evidence="10 13" id="KW-0520">NAD</keyword>
<organism evidence="20 21">
    <name type="scientific">Methanonatronarchaeum thermophilum</name>
    <dbReference type="NCBI Taxonomy" id="1927129"/>
    <lineage>
        <taxon>Archaea</taxon>
        <taxon>Methanobacteriati</taxon>
        <taxon>Methanobacteriota</taxon>
        <taxon>Methanonatronarchaeia</taxon>
        <taxon>Methanonatronarchaeales</taxon>
        <taxon>Methanonatronarchaeaceae</taxon>
        <taxon>Methanonatronarchaeum</taxon>
    </lineage>
</organism>
<dbReference type="GO" id="GO:0004399">
    <property type="term" value="F:histidinol dehydrogenase activity"/>
    <property type="evidence" value="ECO:0007669"/>
    <property type="project" value="UniProtKB-UniRule"/>
</dbReference>
<evidence type="ECO:0000256" key="10">
    <source>
        <dbReference type="ARBA" id="ARBA00023027"/>
    </source>
</evidence>
<feature type="binding site" evidence="13 16">
    <location>
        <position position="213"/>
    </location>
    <ligand>
        <name>NAD(+)</name>
        <dbReference type="ChEBI" id="CHEBI:57540"/>
    </ligand>
</feature>
<dbReference type="Gene3D" id="3.40.50.1980">
    <property type="entry name" value="Nitrogenase molybdenum iron protein domain"/>
    <property type="match status" value="2"/>
</dbReference>
<feature type="binding site" evidence="13 18">
    <location>
        <position position="258"/>
    </location>
    <ligand>
        <name>Zn(2+)</name>
        <dbReference type="ChEBI" id="CHEBI:29105"/>
    </ligand>
</feature>
<keyword evidence="11 13" id="KW-0368">Histidine biosynthesis</keyword>
<dbReference type="GO" id="GO:0000105">
    <property type="term" value="P:L-histidine biosynthetic process"/>
    <property type="evidence" value="ECO:0007669"/>
    <property type="project" value="UniProtKB-UniRule"/>
</dbReference>
<evidence type="ECO:0000256" key="6">
    <source>
        <dbReference type="ARBA" id="ARBA00022605"/>
    </source>
</evidence>
<dbReference type="InterPro" id="IPR001692">
    <property type="entry name" value="Histidinol_DH_CS"/>
</dbReference>
<dbReference type="PANTHER" id="PTHR21256">
    <property type="entry name" value="HISTIDINOL DEHYDROGENASE HDH"/>
    <property type="match status" value="1"/>
</dbReference>
<comment type="catalytic activity">
    <reaction evidence="12 13 14">
        <text>L-histidinol + 2 NAD(+) + H2O = L-histidine + 2 NADH + 3 H(+)</text>
        <dbReference type="Rhea" id="RHEA:20641"/>
        <dbReference type="ChEBI" id="CHEBI:15377"/>
        <dbReference type="ChEBI" id="CHEBI:15378"/>
        <dbReference type="ChEBI" id="CHEBI:57540"/>
        <dbReference type="ChEBI" id="CHEBI:57595"/>
        <dbReference type="ChEBI" id="CHEBI:57699"/>
        <dbReference type="ChEBI" id="CHEBI:57945"/>
        <dbReference type="EC" id="1.1.1.23"/>
    </reaction>
</comment>
<evidence type="ECO:0000256" key="9">
    <source>
        <dbReference type="ARBA" id="ARBA00023002"/>
    </source>
</evidence>
<dbReference type="PANTHER" id="PTHR21256:SF2">
    <property type="entry name" value="HISTIDINE BIOSYNTHESIS TRIFUNCTIONAL PROTEIN"/>
    <property type="match status" value="1"/>
</dbReference>
<evidence type="ECO:0000256" key="1">
    <source>
        <dbReference type="ARBA" id="ARBA00003850"/>
    </source>
</evidence>
<feature type="binding site" evidence="13 17">
    <location>
        <position position="261"/>
    </location>
    <ligand>
        <name>substrate</name>
    </ligand>
</feature>
<dbReference type="Proteomes" id="UP000195137">
    <property type="component" value="Unassembled WGS sequence"/>
</dbReference>
<feature type="binding site" evidence="13 18">
    <location>
        <position position="417"/>
    </location>
    <ligand>
        <name>Zn(2+)</name>
        <dbReference type="ChEBI" id="CHEBI:29105"/>
    </ligand>
</feature>
<evidence type="ECO:0000256" key="4">
    <source>
        <dbReference type="ARBA" id="ARBA00012965"/>
    </source>
</evidence>
<dbReference type="HAMAP" id="MF_01024">
    <property type="entry name" value="HisD"/>
    <property type="match status" value="1"/>
</dbReference>
<dbReference type="FunFam" id="3.40.50.1980:FF:000001">
    <property type="entry name" value="Histidinol dehydrogenase"/>
    <property type="match status" value="1"/>
</dbReference>
<feature type="binding site" evidence="13 17">
    <location>
        <position position="325"/>
    </location>
    <ligand>
        <name>substrate</name>
    </ligand>
</feature>
<evidence type="ECO:0000256" key="5">
    <source>
        <dbReference type="ARBA" id="ARBA00016531"/>
    </source>
</evidence>
<dbReference type="NCBIfam" id="TIGR00069">
    <property type="entry name" value="hisD"/>
    <property type="match status" value="1"/>
</dbReference>
<evidence type="ECO:0000256" key="12">
    <source>
        <dbReference type="ARBA" id="ARBA00049489"/>
    </source>
</evidence>
<evidence type="ECO:0000256" key="14">
    <source>
        <dbReference type="PIRNR" id="PIRNR000099"/>
    </source>
</evidence>
<feature type="active site" description="Proton acceptor" evidence="13 15">
    <location>
        <position position="325"/>
    </location>
</feature>
<dbReference type="PIRSF" id="PIRSF000099">
    <property type="entry name" value="Histidinol_dh"/>
    <property type="match status" value="1"/>
</dbReference>
<feature type="active site" description="Proton acceptor" evidence="13 15">
    <location>
        <position position="324"/>
    </location>
</feature>
<evidence type="ECO:0000313" key="20">
    <source>
        <dbReference type="EMBL" id="OUJ18230.1"/>
    </source>
</evidence>
<evidence type="ECO:0000256" key="2">
    <source>
        <dbReference type="ARBA" id="ARBA00004940"/>
    </source>
</evidence>
<dbReference type="EMBL" id="MRZU01000004">
    <property type="protein sequence ID" value="OUJ18230.1"/>
    <property type="molecule type" value="Genomic_DNA"/>
</dbReference>
<dbReference type="InterPro" id="IPR022695">
    <property type="entry name" value="Histidinol_DH_monofunct"/>
</dbReference>
<comment type="similarity">
    <text evidence="3 13 14 19">Belongs to the histidinol dehydrogenase family.</text>
</comment>
<gene>
    <name evidence="13" type="primary">hisD</name>
    <name evidence="20" type="ORF">AMET1_1135</name>
</gene>
<dbReference type="GO" id="GO:0008270">
    <property type="term" value="F:zinc ion binding"/>
    <property type="evidence" value="ECO:0007669"/>
    <property type="project" value="UniProtKB-UniRule"/>
</dbReference>
<feature type="binding site" evidence="13 16">
    <location>
        <position position="190"/>
    </location>
    <ligand>
        <name>NAD(+)</name>
        <dbReference type="ChEBI" id="CHEBI:57540"/>
    </ligand>
</feature>
<dbReference type="Pfam" id="PF00815">
    <property type="entry name" value="Histidinol_dh"/>
    <property type="match status" value="1"/>
</dbReference>
<dbReference type="PROSITE" id="PS00611">
    <property type="entry name" value="HISOL_DEHYDROGENASE"/>
    <property type="match status" value="1"/>
</dbReference>
<evidence type="ECO:0000256" key="15">
    <source>
        <dbReference type="PIRSR" id="PIRSR000099-1"/>
    </source>
</evidence>
<feature type="binding site" evidence="13 18">
    <location>
        <position position="261"/>
    </location>
    <ligand>
        <name>Zn(2+)</name>
        <dbReference type="ChEBI" id="CHEBI:29105"/>
    </ligand>
</feature>
<dbReference type="SUPFAM" id="SSF53720">
    <property type="entry name" value="ALDH-like"/>
    <property type="match status" value="1"/>
</dbReference>
<dbReference type="EC" id="1.1.1.23" evidence="4 13"/>
<feature type="binding site" evidence="13 17">
    <location>
        <position position="417"/>
    </location>
    <ligand>
        <name>substrate</name>
    </ligand>
</feature>
<name>A0A1Y3GAF4_9EURY</name>
<feature type="binding site" evidence="13 17">
    <location>
        <position position="236"/>
    </location>
    <ligand>
        <name>substrate</name>
    </ligand>
</feature>
<comment type="cofactor">
    <cofactor evidence="13 18">
        <name>Zn(2+)</name>
        <dbReference type="ChEBI" id="CHEBI:29105"/>
    </cofactor>
    <text evidence="13 18">Binds 1 zinc ion per subunit.</text>
</comment>
<keyword evidence="6 13" id="KW-0028">Amino-acid biosynthesis</keyword>